<name>A0A4Z0ZGU6_9PEZI</name>
<dbReference type="GO" id="GO:0001006">
    <property type="term" value="F:RNA polymerase III type 3 promoter sequence-specific DNA binding"/>
    <property type="evidence" value="ECO:0007669"/>
    <property type="project" value="TreeGrafter"/>
</dbReference>
<evidence type="ECO:0000256" key="4">
    <source>
        <dbReference type="ARBA" id="ARBA00023242"/>
    </source>
</evidence>
<feature type="compositionally biased region" description="Polar residues" evidence="5">
    <location>
        <begin position="77"/>
        <end position="89"/>
    </location>
</feature>
<dbReference type="PANTHER" id="PTHR46621:SF1">
    <property type="entry name" value="SNRNA-ACTIVATING PROTEIN COMPLEX SUBUNIT 4"/>
    <property type="match status" value="1"/>
</dbReference>
<dbReference type="EMBL" id="SKBN01000006">
    <property type="protein sequence ID" value="TGJ88132.1"/>
    <property type="molecule type" value="Genomic_DNA"/>
</dbReference>
<dbReference type="PROSITE" id="PS50090">
    <property type="entry name" value="MYB_LIKE"/>
    <property type="match status" value="1"/>
</dbReference>
<keyword evidence="8" id="KW-1185">Reference proteome</keyword>
<evidence type="ECO:0000313" key="7">
    <source>
        <dbReference type="EMBL" id="TGJ88132.1"/>
    </source>
</evidence>
<dbReference type="Gene3D" id="1.10.10.60">
    <property type="entry name" value="Homeodomain-like"/>
    <property type="match status" value="2"/>
</dbReference>
<feature type="compositionally biased region" description="Low complexity" evidence="5">
    <location>
        <begin position="221"/>
        <end position="231"/>
    </location>
</feature>
<evidence type="ECO:0000256" key="2">
    <source>
        <dbReference type="ARBA" id="ARBA00023125"/>
    </source>
</evidence>
<dbReference type="InterPro" id="IPR009057">
    <property type="entry name" value="Homeodomain-like_sf"/>
</dbReference>
<organism evidence="7 8">
    <name type="scientific">Xylaria hypoxylon</name>
    <dbReference type="NCBI Taxonomy" id="37992"/>
    <lineage>
        <taxon>Eukaryota</taxon>
        <taxon>Fungi</taxon>
        <taxon>Dikarya</taxon>
        <taxon>Ascomycota</taxon>
        <taxon>Pezizomycotina</taxon>
        <taxon>Sordariomycetes</taxon>
        <taxon>Xylariomycetidae</taxon>
        <taxon>Xylariales</taxon>
        <taxon>Xylariaceae</taxon>
        <taxon>Xylaria</taxon>
    </lineage>
</organism>
<feature type="compositionally biased region" description="Basic residues" evidence="5">
    <location>
        <begin position="119"/>
        <end position="136"/>
    </location>
</feature>
<keyword evidence="1" id="KW-0805">Transcription regulation</keyword>
<evidence type="ECO:0000256" key="1">
    <source>
        <dbReference type="ARBA" id="ARBA00023015"/>
    </source>
</evidence>
<feature type="compositionally biased region" description="Low complexity" evidence="5">
    <location>
        <begin position="264"/>
        <end position="274"/>
    </location>
</feature>
<dbReference type="GO" id="GO:0042796">
    <property type="term" value="P:snRNA transcription by RNA polymerase III"/>
    <property type="evidence" value="ECO:0007669"/>
    <property type="project" value="TreeGrafter"/>
</dbReference>
<dbReference type="CDD" id="cd00167">
    <property type="entry name" value="SANT"/>
    <property type="match status" value="2"/>
</dbReference>
<dbReference type="OrthoDB" id="2143914at2759"/>
<accession>A0A4Z0ZGU6</accession>
<evidence type="ECO:0000259" key="6">
    <source>
        <dbReference type="PROSITE" id="PS50090"/>
    </source>
</evidence>
<dbReference type="InterPro" id="IPR001005">
    <property type="entry name" value="SANT/Myb"/>
</dbReference>
<dbReference type="GO" id="GO:0042795">
    <property type="term" value="P:snRNA transcription by RNA polymerase II"/>
    <property type="evidence" value="ECO:0007669"/>
    <property type="project" value="TreeGrafter"/>
</dbReference>
<dbReference type="AlphaFoldDB" id="A0A4Z0ZGU6"/>
<keyword evidence="3" id="KW-0804">Transcription</keyword>
<dbReference type="GO" id="GO:0000978">
    <property type="term" value="F:RNA polymerase II cis-regulatory region sequence-specific DNA binding"/>
    <property type="evidence" value="ECO:0007669"/>
    <property type="project" value="TreeGrafter"/>
</dbReference>
<sequence length="393" mass="43067">MYWVVRRAIHQPISSSTASKYDLPAHQKPRGVSILQILSVQSPATVQSGSLWRDPCFEDTLAGNYRVGPDYHVEYSPQESHPGEQSQTPHAYDSHHHHRANPMQQHTGHGGLHEQSSSHSHHTMSQHHPAHHHHHQILMDPGHLGGHPAARHMGHQPPHYGAGPSPHSVVGAPLYPSLTPTQPHSAGSKRPRPDDLDLSVPGITDLEQGDLDPMQQSSMGAAYAQAAAAAAPTHHHHRLPDQGPPSKMMRREGEGNMGGGVGGAPSVVGQVGMPAPAPRPRGPKLKFTPEDDALLIDLKENKSLTWKQIADFFPGRSSGTLQVRYCTKLKAKTTQWTDETDQKLRTALQDYENEKWRYVSNKVGPGFTPQACRERAAQLSGEMPEEVEAEEGL</sequence>
<dbReference type="Pfam" id="PF13921">
    <property type="entry name" value="Myb_DNA-bind_6"/>
    <property type="match status" value="1"/>
</dbReference>
<evidence type="ECO:0000256" key="5">
    <source>
        <dbReference type="SAM" id="MobiDB-lite"/>
    </source>
</evidence>
<gene>
    <name evidence="7" type="ORF">E0Z10_g652</name>
</gene>
<comment type="caution">
    <text evidence="7">The sequence shown here is derived from an EMBL/GenBank/DDBJ whole genome shotgun (WGS) entry which is preliminary data.</text>
</comment>
<evidence type="ECO:0000313" key="8">
    <source>
        <dbReference type="Proteomes" id="UP000297716"/>
    </source>
</evidence>
<keyword evidence="4" id="KW-0539">Nucleus</keyword>
<reference evidence="7 8" key="1">
    <citation type="submission" date="2019-03" db="EMBL/GenBank/DDBJ databases">
        <title>Draft genome sequence of Xylaria hypoxylon DSM 108379, a ubiquitous saprotrophic-parasitic fungi on hardwood.</title>
        <authorList>
            <person name="Buettner E."/>
            <person name="Leonhardt S."/>
            <person name="Gebauer A.M."/>
            <person name="Liers C."/>
            <person name="Hofrichter M."/>
            <person name="Kellner H."/>
        </authorList>
    </citation>
    <scope>NUCLEOTIDE SEQUENCE [LARGE SCALE GENOMIC DNA]</scope>
    <source>
        <strain evidence="7 8">DSM 108379</strain>
    </source>
</reference>
<protein>
    <recommendedName>
        <fullName evidence="6">Myb-like domain-containing protein</fullName>
    </recommendedName>
</protein>
<dbReference type="GO" id="GO:0019185">
    <property type="term" value="C:snRNA-activating protein complex"/>
    <property type="evidence" value="ECO:0007669"/>
    <property type="project" value="TreeGrafter"/>
</dbReference>
<dbReference type="InterPro" id="IPR051575">
    <property type="entry name" value="Myb-like_DNA-bd"/>
</dbReference>
<dbReference type="SUPFAM" id="SSF46689">
    <property type="entry name" value="Homeodomain-like"/>
    <property type="match status" value="2"/>
</dbReference>
<dbReference type="SMART" id="SM00717">
    <property type="entry name" value="SANT"/>
    <property type="match status" value="2"/>
</dbReference>
<feature type="domain" description="Myb-like" evidence="6">
    <location>
        <begin position="328"/>
        <end position="380"/>
    </location>
</feature>
<dbReference type="STRING" id="37992.A0A4Z0ZGU6"/>
<keyword evidence="2" id="KW-0238">DNA-binding</keyword>
<feature type="region of interest" description="Disordered" evidence="5">
    <location>
        <begin position="68"/>
        <end position="286"/>
    </location>
</feature>
<dbReference type="PANTHER" id="PTHR46621">
    <property type="entry name" value="SNRNA-ACTIVATING PROTEIN COMPLEX SUBUNIT 4"/>
    <property type="match status" value="1"/>
</dbReference>
<evidence type="ECO:0000256" key="3">
    <source>
        <dbReference type="ARBA" id="ARBA00023163"/>
    </source>
</evidence>
<proteinExistence type="predicted"/>
<dbReference type="Proteomes" id="UP000297716">
    <property type="component" value="Unassembled WGS sequence"/>
</dbReference>